<dbReference type="Pfam" id="PF22284">
    <property type="entry name" value="DUF6961"/>
    <property type="match status" value="1"/>
</dbReference>
<accession>A0A844XPL9</accession>
<evidence type="ECO:0000313" key="2">
    <source>
        <dbReference type="Proteomes" id="UP000448199"/>
    </source>
</evidence>
<dbReference type="EMBL" id="WTYC01000002">
    <property type="protein sequence ID" value="MXO47550.1"/>
    <property type="molecule type" value="Genomic_DNA"/>
</dbReference>
<keyword evidence="2" id="KW-1185">Reference proteome</keyword>
<protein>
    <submittedName>
        <fullName evidence="1">Uncharacterized protein</fullName>
    </submittedName>
</protein>
<organism evidence="1 2">
    <name type="scientific">Qipengyuania vulgaris</name>
    <dbReference type="NCBI Taxonomy" id="291985"/>
    <lineage>
        <taxon>Bacteria</taxon>
        <taxon>Pseudomonadati</taxon>
        <taxon>Pseudomonadota</taxon>
        <taxon>Alphaproteobacteria</taxon>
        <taxon>Sphingomonadales</taxon>
        <taxon>Erythrobacteraceae</taxon>
        <taxon>Qipengyuania</taxon>
    </lineage>
</organism>
<reference evidence="1 2" key="1">
    <citation type="submission" date="2019-12" db="EMBL/GenBank/DDBJ databases">
        <title>Genomic-based taxomic classification of the family Erythrobacteraceae.</title>
        <authorList>
            <person name="Xu L."/>
        </authorList>
    </citation>
    <scope>NUCLEOTIDE SEQUENCE [LARGE SCALE GENOMIC DNA]</scope>
    <source>
        <strain evidence="1 2">DSM 17792</strain>
    </source>
</reference>
<sequence>MTVTREQEIWAMALWVDREHGEDAERFIAERVLHFESQGDSGGQELWMNVARRYVELRDAIMTEPN</sequence>
<proteinExistence type="predicted"/>
<dbReference type="AlphaFoldDB" id="A0A844XPL9"/>
<name>A0A844XPL9_9SPHN</name>
<gene>
    <name evidence="1" type="ORF">GRI69_04670</name>
</gene>
<dbReference type="OrthoDB" id="7363783at2"/>
<dbReference type="RefSeq" id="WP_160727114.1">
    <property type="nucleotide sequence ID" value="NZ_WTYC01000002.1"/>
</dbReference>
<dbReference type="Proteomes" id="UP000448199">
    <property type="component" value="Unassembled WGS sequence"/>
</dbReference>
<dbReference type="InterPro" id="IPR054234">
    <property type="entry name" value="DUF6961"/>
</dbReference>
<evidence type="ECO:0000313" key="1">
    <source>
        <dbReference type="EMBL" id="MXO47550.1"/>
    </source>
</evidence>
<comment type="caution">
    <text evidence="1">The sequence shown here is derived from an EMBL/GenBank/DDBJ whole genome shotgun (WGS) entry which is preliminary data.</text>
</comment>